<dbReference type="PROSITE" id="PS50090">
    <property type="entry name" value="MYB_LIKE"/>
    <property type="match status" value="1"/>
</dbReference>
<gene>
    <name evidence="10" type="ORF">PBY51_018778</name>
</gene>
<dbReference type="GO" id="GO:0003691">
    <property type="term" value="F:double-stranded telomeric DNA binding"/>
    <property type="evidence" value="ECO:0007669"/>
    <property type="project" value="TreeGrafter"/>
</dbReference>
<evidence type="ECO:0000256" key="1">
    <source>
        <dbReference type="ARBA" id="ARBA00004574"/>
    </source>
</evidence>
<feature type="compositionally biased region" description="Polar residues" evidence="7">
    <location>
        <begin position="529"/>
        <end position="541"/>
    </location>
</feature>
<comment type="caution">
    <text evidence="10">The sequence shown here is derived from an EMBL/GenBank/DDBJ whole genome shotgun (WGS) entry which is preliminary data.</text>
</comment>
<proteinExistence type="predicted"/>
<evidence type="ECO:0000256" key="7">
    <source>
        <dbReference type="SAM" id="MobiDB-lite"/>
    </source>
</evidence>
<keyword evidence="6" id="KW-0131">Cell cycle</keyword>
<dbReference type="GO" id="GO:0061820">
    <property type="term" value="P:telomeric D-loop disassembly"/>
    <property type="evidence" value="ECO:0007669"/>
    <property type="project" value="TreeGrafter"/>
</dbReference>
<dbReference type="InterPro" id="IPR001005">
    <property type="entry name" value="SANT/Myb"/>
</dbReference>
<dbReference type="GO" id="GO:0098505">
    <property type="term" value="F:G-rich strand telomeric DNA binding"/>
    <property type="evidence" value="ECO:0007669"/>
    <property type="project" value="TreeGrafter"/>
</dbReference>
<evidence type="ECO:0000313" key="11">
    <source>
        <dbReference type="Proteomes" id="UP001346869"/>
    </source>
</evidence>
<feature type="region of interest" description="Disordered" evidence="7">
    <location>
        <begin position="295"/>
        <end position="324"/>
    </location>
</feature>
<feature type="domain" description="Myb-like" evidence="8">
    <location>
        <begin position="541"/>
        <end position="594"/>
    </location>
</feature>
<evidence type="ECO:0000259" key="8">
    <source>
        <dbReference type="PROSITE" id="PS50090"/>
    </source>
</evidence>
<reference evidence="10 11" key="1">
    <citation type="journal article" date="2023" name="Genes (Basel)">
        <title>Chromosome-Level Genome Assembly and Circadian Gene Repertoire of the Patagonia Blennie Eleginops maclovinus-The Closest Ancestral Proxy of Antarctic Cryonotothenioids.</title>
        <authorList>
            <person name="Cheng C.C."/>
            <person name="Rivera-Colon A.G."/>
            <person name="Minhas B.F."/>
            <person name="Wilson L."/>
            <person name="Rayamajhi N."/>
            <person name="Vargas-Chacoff L."/>
            <person name="Catchen J.M."/>
        </authorList>
    </citation>
    <scope>NUCLEOTIDE SEQUENCE [LARGE SCALE GENOMIC DNA]</scope>
    <source>
        <strain evidence="10">JMC-PN-2008</strain>
    </source>
</reference>
<dbReference type="GO" id="GO:0031848">
    <property type="term" value="P:protection from non-homologous end joining at telomere"/>
    <property type="evidence" value="ECO:0007669"/>
    <property type="project" value="InterPro"/>
</dbReference>
<dbReference type="GO" id="GO:0042803">
    <property type="term" value="F:protein homodimerization activity"/>
    <property type="evidence" value="ECO:0007669"/>
    <property type="project" value="InterPro"/>
</dbReference>
<dbReference type="Pfam" id="PF00249">
    <property type="entry name" value="Myb_DNA-binding"/>
    <property type="match status" value="1"/>
</dbReference>
<feature type="domain" description="HTH myb-type" evidence="9">
    <location>
        <begin position="545"/>
        <end position="598"/>
    </location>
</feature>
<keyword evidence="4" id="KW-0238">DNA-binding</keyword>
<dbReference type="PANTHER" id="PTHR46833:SF1">
    <property type="entry name" value="TELOMERIC REPEAT-BINDING FACTOR 2"/>
    <property type="match status" value="1"/>
</dbReference>
<dbReference type="PANTHER" id="PTHR46833">
    <property type="entry name" value="TELOMERIC REPEAT-BINDING FACTOR 2 TERF2"/>
    <property type="match status" value="1"/>
</dbReference>
<dbReference type="SUPFAM" id="SSF46689">
    <property type="entry name" value="Homeodomain-like"/>
    <property type="match status" value="1"/>
</dbReference>
<dbReference type="InterPro" id="IPR009057">
    <property type="entry name" value="Homeodomain-like_sf"/>
</dbReference>
<evidence type="ECO:0000256" key="3">
    <source>
        <dbReference type="ARBA" id="ARBA00022895"/>
    </source>
</evidence>
<dbReference type="AlphaFoldDB" id="A0AAN7Y0Z8"/>
<dbReference type="GO" id="GO:0005654">
    <property type="term" value="C:nucleoplasm"/>
    <property type="evidence" value="ECO:0007669"/>
    <property type="project" value="UniProtKB-ARBA"/>
</dbReference>
<keyword evidence="3" id="KW-0779">Telomere</keyword>
<dbReference type="GO" id="GO:0003720">
    <property type="term" value="F:telomerase activity"/>
    <property type="evidence" value="ECO:0007669"/>
    <property type="project" value="TreeGrafter"/>
</dbReference>
<feature type="region of interest" description="Disordered" evidence="7">
    <location>
        <begin position="358"/>
        <end position="445"/>
    </location>
</feature>
<evidence type="ECO:0000256" key="2">
    <source>
        <dbReference type="ARBA" id="ARBA00022454"/>
    </source>
</evidence>
<dbReference type="GO" id="GO:0070187">
    <property type="term" value="C:shelterin complex"/>
    <property type="evidence" value="ECO:0007669"/>
    <property type="project" value="TreeGrafter"/>
</dbReference>
<dbReference type="SUPFAM" id="SSF63600">
    <property type="entry name" value="Telomeric repeat binding factor (TRF) dimerisation domain"/>
    <property type="match status" value="1"/>
</dbReference>
<evidence type="ECO:0000256" key="4">
    <source>
        <dbReference type="ARBA" id="ARBA00023125"/>
    </source>
</evidence>
<evidence type="ECO:0000256" key="6">
    <source>
        <dbReference type="ARBA" id="ARBA00023306"/>
    </source>
</evidence>
<evidence type="ECO:0000256" key="5">
    <source>
        <dbReference type="ARBA" id="ARBA00023242"/>
    </source>
</evidence>
<feature type="region of interest" description="Disordered" evidence="7">
    <location>
        <begin position="214"/>
        <end position="239"/>
    </location>
</feature>
<feature type="compositionally biased region" description="Polar residues" evidence="7">
    <location>
        <begin position="360"/>
        <end position="372"/>
    </location>
</feature>
<dbReference type="GO" id="GO:0032208">
    <property type="term" value="P:negative regulation of telomere maintenance via recombination"/>
    <property type="evidence" value="ECO:0007669"/>
    <property type="project" value="TreeGrafter"/>
</dbReference>
<organism evidence="10 11">
    <name type="scientific">Eleginops maclovinus</name>
    <name type="common">Patagonian blennie</name>
    <name type="synonym">Eleginus maclovinus</name>
    <dbReference type="NCBI Taxonomy" id="56733"/>
    <lineage>
        <taxon>Eukaryota</taxon>
        <taxon>Metazoa</taxon>
        <taxon>Chordata</taxon>
        <taxon>Craniata</taxon>
        <taxon>Vertebrata</taxon>
        <taxon>Euteleostomi</taxon>
        <taxon>Actinopterygii</taxon>
        <taxon>Neopterygii</taxon>
        <taxon>Teleostei</taxon>
        <taxon>Neoteleostei</taxon>
        <taxon>Acanthomorphata</taxon>
        <taxon>Eupercaria</taxon>
        <taxon>Perciformes</taxon>
        <taxon>Notothenioidei</taxon>
        <taxon>Eleginopidae</taxon>
        <taxon>Eleginops</taxon>
    </lineage>
</organism>
<evidence type="ECO:0000259" key="9">
    <source>
        <dbReference type="PROSITE" id="PS51294"/>
    </source>
</evidence>
<dbReference type="Gene3D" id="1.10.10.60">
    <property type="entry name" value="Homeodomain-like"/>
    <property type="match status" value="1"/>
</dbReference>
<dbReference type="InterPro" id="IPR036507">
    <property type="entry name" value="Telomere_rpt-bd_fac_dimer_sf"/>
</dbReference>
<dbReference type="InterPro" id="IPR030657">
    <property type="entry name" value="TERF2"/>
</dbReference>
<evidence type="ECO:0008006" key="12">
    <source>
        <dbReference type="Google" id="ProtNLM"/>
    </source>
</evidence>
<evidence type="ECO:0000313" key="10">
    <source>
        <dbReference type="EMBL" id="KAK5873766.1"/>
    </source>
</evidence>
<dbReference type="Pfam" id="PF08558">
    <property type="entry name" value="TRF"/>
    <property type="match status" value="1"/>
</dbReference>
<feature type="compositionally biased region" description="Basic and acidic residues" evidence="7">
    <location>
        <begin position="411"/>
        <end position="422"/>
    </location>
</feature>
<keyword evidence="2" id="KW-0158">Chromosome</keyword>
<dbReference type="Proteomes" id="UP001346869">
    <property type="component" value="Unassembled WGS sequence"/>
</dbReference>
<dbReference type="GO" id="GO:0070198">
    <property type="term" value="P:protein localization to chromosome, telomeric region"/>
    <property type="evidence" value="ECO:0007669"/>
    <property type="project" value="TreeGrafter"/>
</dbReference>
<feature type="compositionally biased region" description="Polar residues" evidence="7">
    <location>
        <begin position="481"/>
        <end position="502"/>
    </location>
</feature>
<dbReference type="InterPro" id="IPR017930">
    <property type="entry name" value="Myb_dom"/>
</dbReference>
<reference evidence="10 11" key="2">
    <citation type="journal article" date="2023" name="Mol. Biol. Evol.">
        <title>Genomics of Secondarily Temperate Adaptation in the Only Non-Antarctic Icefish.</title>
        <authorList>
            <person name="Rivera-Colon A.G."/>
            <person name="Rayamajhi N."/>
            <person name="Minhas B.F."/>
            <person name="Madrigal G."/>
            <person name="Bilyk K.T."/>
            <person name="Yoon V."/>
            <person name="Hune M."/>
            <person name="Gregory S."/>
            <person name="Cheng C.H.C."/>
            <person name="Catchen J.M."/>
        </authorList>
    </citation>
    <scope>NUCLEOTIDE SEQUENCE [LARGE SCALE GENOMIC DNA]</scope>
    <source>
        <strain evidence="10">JMC-PN-2008</strain>
    </source>
</reference>
<sequence>MAAKSQADLEAFVNHWIVDYYSVLALELFKNKKYDDFRGIIAILDSILSRPVNSSDVMPTKIRVLHFLARINEGENLDVVFEQDPSVTPLESALKVLEDMVVECSAPIPERDFDNVCASLKEMMVGLFIKNYEFDKANEMLNKHFPKPRVGTKAIFSRLINQKKKTHEVIEQIDFQSFREEMFDFCQSLFNDVPFLLRAATQFIEEKEVRVQGAKAAGPDEQQAAGPSSTPKICSVHNPPGNHTIIQKTRLEAAFKELATCLDCKTFAQLEEEVEEEQQARKDHFALVLPPSLEEETYQDSEQDGIFQRDSGSPMEASPADQIQTDVVPKAEAGWLSKTPSMPTNKRLYTVARLVVEPDSQGSSQCTTASKEVQTKVRTEPPQSPAAANETEEQSLETDDEVSLPVRKLPRREGRICSRKSEQLSSDSGEEPQESPSPCKAPVRESRIKQARILLSKCPDEVHIRGSSLDSSPDMFPTHPVPQTSSTPNKDSAQDKGPSNSKWKMLYANAKESRDIWSDEETYFHAKKNTGSTNQSVNRTHSGNRKKKWSEDETQRLKDGVKRFGEGNWSKIKACFDFKDRTNVNLKDRWRTMKNLNMN</sequence>
<dbReference type="Gene3D" id="1.25.40.210">
    <property type="entry name" value="Telomere repeat-binding factor, dimerisation domain"/>
    <property type="match status" value="1"/>
</dbReference>
<keyword evidence="11" id="KW-1185">Reference proteome</keyword>
<dbReference type="GO" id="GO:1905839">
    <property type="term" value="P:negative regulation of telomeric D-loop disassembly"/>
    <property type="evidence" value="ECO:0007669"/>
    <property type="project" value="TreeGrafter"/>
</dbReference>
<accession>A0AAN7Y0Z8</accession>
<name>A0AAN7Y0Z8_ELEMC</name>
<dbReference type="SMART" id="SM00717">
    <property type="entry name" value="SANT"/>
    <property type="match status" value="1"/>
</dbReference>
<dbReference type="EMBL" id="JAUZQC010000003">
    <property type="protein sequence ID" value="KAK5873766.1"/>
    <property type="molecule type" value="Genomic_DNA"/>
</dbReference>
<dbReference type="PROSITE" id="PS51294">
    <property type="entry name" value="HTH_MYB"/>
    <property type="match status" value="1"/>
</dbReference>
<feature type="region of interest" description="Disordered" evidence="7">
    <location>
        <begin position="459"/>
        <end position="502"/>
    </location>
</feature>
<dbReference type="GO" id="GO:0032210">
    <property type="term" value="P:regulation of telomere maintenance via telomerase"/>
    <property type="evidence" value="ECO:0007669"/>
    <property type="project" value="TreeGrafter"/>
</dbReference>
<keyword evidence="5" id="KW-0539">Nucleus</keyword>
<feature type="region of interest" description="Disordered" evidence="7">
    <location>
        <begin position="528"/>
        <end position="550"/>
    </location>
</feature>
<dbReference type="CDD" id="cd11660">
    <property type="entry name" value="SANT_TRF"/>
    <property type="match status" value="1"/>
</dbReference>
<feature type="compositionally biased region" description="Acidic residues" evidence="7">
    <location>
        <begin position="390"/>
        <end position="402"/>
    </location>
</feature>
<comment type="subcellular location">
    <subcellularLocation>
        <location evidence="1">Chromosome</location>
        <location evidence="1">Telomere</location>
    </subcellularLocation>
</comment>
<protein>
    <recommendedName>
        <fullName evidence="12">Telomeric repeat-binding factor 2</fullName>
    </recommendedName>
</protein>
<dbReference type="GO" id="GO:0031627">
    <property type="term" value="P:telomeric loop formation"/>
    <property type="evidence" value="ECO:0007669"/>
    <property type="project" value="TreeGrafter"/>
</dbReference>
<dbReference type="InterPro" id="IPR013867">
    <property type="entry name" value="Telomere_rpt-bd_fac_dimer_dom"/>
</dbReference>